<proteinExistence type="inferred from homology"/>
<evidence type="ECO:0000256" key="4">
    <source>
        <dbReference type="ARBA" id="ARBA00011245"/>
    </source>
</evidence>
<keyword evidence="9" id="KW-0630">Potassium</keyword>
<evidence type="ECO:0000256" key="10">
    <source>
        <dbReference type="ARBA" id="ARBA00037791"/>
    </source>
</evidence>
<feature type="compositionally biased region" description="Polar residues" evidence="14">
    <location>
        <begin position="94"/>
        <end position="106"/>
    </location>
</feature>
<evidence type="ECO:0000256" key="9">
    <source>
        <dbReference type="ARBA" id="ARBA00022958"/>
    </source>
</evidence>
<feature type="compositionally biased region" description="Gly residues" evidence="14">
    <location>
        <begin position="490"/>
        <end position="499"/>
    </location>
</feature>
<evidence type="ECO:0000256" key="1">
    <source>
        <dbReference type="ARBA" id="ARBA00001946"/>
    </source>
</evidence>
<evidence type="ECO:0000256" key="13">
    <source>
        <dbReference type="ARBA" id="ARBA00047950"/>
    </source>
</evidence>
<comment type="cofactor">
    <cofactor evidence="2">
        <name>K(+)</name>
        <dbReference type="ChEBI" id="CHEBI:29103"/>
    </cofactor>
</comment>
<comment type="subunit">
    <text evidence="4">Monomer.</text>
</comment>
<dbReference type="EMBL" id="JAECZO010000023">
    <property type="protein sequence ID" value="KAK7202004.1"/>
    <property type="molecule type" value="Genomic_DNA"/>
</dbReference>
<dbReference type="GO" id="GO:0005876">
    <property type="term" value="C:spindle microtubule"/>
    <property type="evidence" value="ECO:0007669"/>
    <property type="project" value="TreeGrafter"/>
</dbReference>
<evidence type="ECO:0000256" key="12">
    <source>
        <dbReference type="ARBA" id="ARBA00041021"/>
    </source>
</evidence>
<evidence type="ECO:0000256" key="2">
    <source>
        <dbReference type="ARBA" id="ARBA00001958"/>
    </source>
</evidence>
<comment type="caution">
    <text evidence="15">The sequence shown here is derived from an EMBL/GenBank/DDBJ whole genome shotgun (WGS) entry which is preliminary data.</text>
</comment>
<evidence type="ECO:0000256" key="14">
    <source>
        <dbReference type="SAM" id="MobiDB-lite"/>
    </source>
</evidence>
<comment type="function">
    <text evidence="10">Catalyzes the post-translational addition of a tyrosine to the C-terminal end of detyrosinated alpha-tubulin.</text>
</comment>
<dbReference type="GO" id="GO:0000226">
    <property type="term" value="P:microtubule cytoskeleton organization"/>
    <property type="evidence" value="ECO:0007669"/>
    <property type="project" value="TreeGrafter"/>
</dbReference>
<dbReference type="InterPro" id="IPR052492">
    <property type="entry name" value="Tubulin-tyrosine_ligase"/>
</dbReference>
<sequence>MSASVSEGRRYRATASSAPALSARFSRMTSIAASPPAYARKGMEREAPLEASPSSATVQRGTSNGLSSGGAHRSGAASSTAASLSPLLPHASQMARSASLTGNGARSTGVRLESTHERTATAPLQRTKSVSFAEKRCKYVVGTMRHCGSIYEEMAKQLVASGRWSHLSIRQRSITKTLFVSETQRDLSDTNVHLLLGEKMPCERVVACRRVMAKRCHFRVGDGAGARNTAYGPRPYTSTGLRMPMGNGNDGEPRVVNFVENTRTVTLKSSMVTVLLKYHNYNWGTLGDYLPMSFKLTPRQSTRDERQLLLATTKSRARLPKEAAGPCMWIAKSSAGCHGDNIEIFNGDSQGVVKLLNFIDNQRENHAWIAQQYVDRPLLYHKRKFDIRCWALLLRDRYEIFVHEELVMRMSSVPYSRESATSKTPAGRLAHITNHCVQETSKTYSLYEESNELWREHLDGLVRYKGMAKASQLKQGRYLPGRSPRPEEPSGGGGGGGAGPSSTSPSREPGESPYPVREVHRGDSAPAPRPLSPRDTTAAITLDNYIMPQVHFIVRDTLLAVRAHVPDEPTVPPTHTFQVFGYDFLIDENLKVWLLEINGAPGGPDRLKPAIMRDTIELAVAPYYPGTMNLKARRHNGYVRVHP</sequence>
<reference evidence="15 16" key="1">
    <citation type="journal article" date="2021" name="MBio">
        <title>A New Model Trypanosomatid, Novymonas esmeraldas: Genomic Perception of Its 'Candidatus Pandoraea novymonadis' Endosymbiont.</title>
        <authorList>
            <person name="Zakharova A."/>
            <person name="Saura A."/>
            <person name="Butenko A."/>
            <person name="Podesvova L."/>
            <person name="Warmusova S."/>
            <person name="Kostygov A.Y."/>
            <person name="Nenarokova A."/>
            <person name="Lukes J."/>
            <person name="Opperdoes F.R."/>
            <person name="Yurchenko V."/>
        </authorList>
    </citation>
    <scope>NUCLEOTIDE SEQUENCE [LARGE SCALE GENOMIC DNA]</scope>
    <source>
        <strain evidence="15 16">E262AT.01</strain>
    </source>
</reference>
<keyword evidence="8" id="KW-0460">Magnesium</keyword>
<dbReference type="Pfam" id="PF03133">
    <property type="entry name" value="TTL"/>
    <property type="match status" value="2"/>
</dbReference>
<dbReference type="SUPFAM" id="SSF56059">
    <property type="entry name" value="Glutathione synthetase ATP-binding domain-like"/>
    <property type="match status" value="1"/>
</dbReference>
<feature type="compositionally biased region" description="Polar residues" evidence="14">
    <location>
        <begin position="52"/>
        <end position="64"/>
    </location>
</feature>
<evidence type="ECO:0000256" key="3">
    <source>
        <dbReference type="ARBA" id="ARBA00006820"/>
    </source>
</evidence>
<dbReference type="EC" id="6.3.2.25" evidence="11"/>
<organism evidence="15 16">
    <name type="scientific">Novymonas esmeraldas</name>
    <dbReference type="NCBI Taxonomy" id="1808958"/>
    <lineage>
        <taxon>Eukaryota</taxon>
        <taxon>Discoba</taxon>
        <taxon>Euglenozoa</taxon>
        <taxon>Kinetoplastea</taxon>
        <taxon>Metakinetoplastina</taxon>
        <taxon>Trypanosomatida</taxon>
        <taxon>Trypanosomatidae</taxon>
        <taxon>Novymonas</taxon>
    </lineage>
</organism>
<keyword evidence="5 15" id="KW-0436">Ligase</keyword>
<feature type="region of interest" description="Disordered" evidence="14">
    <location>
        <begin position="473"/>
        <end position="535"/>
    </location>
</feature>
<keyword evidence="16" id="KW-1185">Reference proteome</keyword>
<accession>A0AAW0FCI0</accession>
<keyword evidence="6" id="KW-0547">Nucleotide-binding</keyword>
<comment type="similarity">
    <text evidence="3">Belongs to the tubulin--tyrosine ligase family.</text>
</comment>
<evidence type="ECO:0000256" key="6">
    <source>
        <dbReference type="ARBA" id="ARBA00022741"/>
    </source>
</evidence>
<dbReference type="PROSITE" id="PS51221">
    <property type="entry name" value="TTL"/>
    <property type="match status" value="1"/>
</dbReference>
<keyword evidence="7" id="KW-0067">ATP-binding</keyword>
<evidence type="ECO:0000256" key="7">
    <source>
        <dbReference type="ARBA" id="ARBA00022840"/>
    </source>
</evidence>
<dbReference type="GO" id="GO:0005524">
    <property type="term" value="F:ATP binding"/>
    <property type="evidence" value="ECO:0007669"/>
    <property type="project" value="UniProtKB-KW"/>
</dbReference>
<dbReference type="PANTHER" id="PTHR46570">
    <property type="entry name" value="TUBULIN--TYROSINE LIGASE"/>
    <property type="match status" value="1"/>
</dbReference>
<dbReference type="InterPro" id="IPR004344">
    <property type="entry name" value="TTL/TTLL_fam"/>
</dbReference>
<evidence type="ECO:0000256" key="5">
    <source>
        <dbReference type="ARBA" id="ARBA00022598"/>
    </source>
</evidence>
<comment type="cofactor">
    <cofactor evidence="1">
        <name>Mg(2+)</name>
        <dbReference type="ChEBI" id="CHEBI:18420"/>
    </cofactor>
</comment>
<evidence type="ECO:0000313" key="15">
    <source>
        <dbReference type="EMBL" id="KAK7202004.1"/>
    </source>
</evidence>
<evidence type="ECO:0000313" key="16">
    <source>
        <dbReference type="Proteomes" id="UP001430356"/>
    </source>
</evidence>
<feature type="region of interest" description="Disordered" evidence="14">
    <location>
        <begin position="36"/>
        <end position="126"/>
    </location>
</feature>
<dbReference type="GO" id="GO:0004835">
    <property type="term" value="F:tubulin-tyrosine ligase activity"/>
    <property type="evidence" value="ECO:0007669"/>
    <property type="project" value="UniProtKB-EC"/>
</dbReference>
<comment type="catalytic activity">
    <reaction evidence="13">
        <text>C-terminal L-alpha-aminoacyl-L-glutamyl-L-glutamyl-[tubulin] + L-tyrosine + ATP = C-terminal L-alpha-aminoacyl-L-glutamyl-L-glutamyl-L-tyrosyl-[tubulin] + ADP + phosphate + H(+)</text>
        <dbReference type="Rhea" id="RHEA:17605"/>
        <dbReference type="Rhea" id="RHEA-COMP:16434"/>
        <dbReference type="Rhea" id="RHEA-COMP:16435"/>
        <dbReference type="ChEBI" id="CHEBI:15378"/>
        <dbReference type="ChEBI" id="CHEBI:30616"/>
        <dbReference type="ChEBI" id="CHEBI:43474"/>
        <dbReference type="ChEBI" id="CHEBI:58315"/>
        <dbReference type="ChEBI" id="CHEBI:149554"/>
        <dbReference type="ChEBI" id="CHEBI:149555"/>
        <dbReference type="ChEBI" id="CHEBI:456216"/>
        <dbReference type="EC" id="6.3.2.25"/>
    </reaction>
</comment>
<dbReference type="PANTHER" id="PTHR46570:SF1">
    <property type="entry name" value="TUBULIN--TYROSINE LIGASE"/>
    <property type="match status" value="1"/>
</dbReference>
<feature type="compositionally biased region" description="Low complexity" evidence="14">
    <location>
        <begin position="65"/>
        <end position="92"/>
    </location>
</feature>
<protein>
    <recommendedName>
        <fullName evidence="12">Tubulin--tyrosine ligase</fullName>
        <ecNumber evidence="11">6.3.2.25</ecNumber>
    </recommendedName>
</protein>
<dbReference type="AlphaFoldDB" id="A0AAW0FCI0"/>
<evidence type="ECO:0000256" key="11">
    <source>
        <dbReference type="ARBA" id="ARBA00038960"/>
    </source>
</evidence>
<evidence type="ECO:0000256" key="8">
    <source>
        <dbReference type="ARBA" id="ARBA00022842"/>
    </source>
</evidence>
<dbReference type="Proteomes" id="UP001430356">
    <property type="component" value="Unassembled WGS sequence"/>
</dbReference>
<name>A0AAW0FCI0_9TRYP</name>
<gene>
    <name evidence="15" type="ORF">NESM_000268500</name>
</gene>
<dbReference type="Gene3D" id="3.30.470.20">
    <property type="entry name" value="ATP-grasp fold, B domain"/>
    <property type="match status" value="2"/>
</dbReference>